<dbReference type="Gene3D" id="3.40.50.150">
    <property type="entry name" value="Vaccinia Virus protein VP39"/>
    <property type="match status" value="2"/>
</dbReference>
<dbReference type="GO" id="GO:0009307">
    <property type="term" value="P:DNA restriction-modification system"/>
    <property type="evidence" value="ECO:0007669"/>
    <property type="project" value="UniProtKB-KW"/>
</dbReference>
<dbReference type="eggNOG" id="COG0742">
    <property type="taxonomic scope" value="Bacteria"/>
</dbReference>
<dbReference type="AlphaFoldDB" id="F5RN96"/>
<reference evidence="8 9" key="1">
    <citation type="submission" date="2011-04" db="EMBL/GenBank/DDBJ databases">
        <authorList>
            <person name="Muzny D."/>
            <person name="Qin X."/>
            <person name="Deng J."/>
            <person name="Jiang H."/>
            <person name="Liu Y."/>
            <person name="Qu J."/>
            <person name="Song X.-Z."/>
            <person name="Zhang L."/>
            <person name="Thornton R."/>
            <person name="Coyle M."/>
            <person name="Francisco L."/>
            <person name="Jackson L."/>
            <person name="Javaid M."/>
            <person name="Korchina V."/>
            <person name="Kovar C."/>
            <person name="Mata R."/>
            <person name="Mathew T."/>
            <person name="Ngo R."/>
            <person name="Nguyen L."/>
            <person name="Nguyen N."/>
            <person name="Okwuonu G."/>
            <person name="Ongeri F."/>
            <person name="Pham C."/>
            <person name="Simmons D."/>
            <person name="Wilczek-Boney K."/>
            <person name="Hale W."/>
            <person name="Jakkamsetti A."/>
            <person name="Pham P."/>
            <person name="Ruth R."/>
            <person name="San Lucas F."/>
            <person name="Warren J."/>
            <person name="Zhang J."/>
            <person name="Zhao Z."/>
            <person name="Zhou C."/>
            <person name="Zhu D."/>
            <person name="Lee S."/>
            <person name="Bess C."/>
            <person name="Blankenburg K."/>
            <person name="Forbes L."/>
            <person name="Fu Q."/>
            <person name="Gubbala S."/>
            <person name="Hirani K."/>
            <person name="Jayaseelan J.C."/>
            <person name="Lara F."/>
            <person name="Munidasa M."/>
            <person name="Palculict T."/>
            <person name="Patil S."/>
            <person name="Pu L.-L."/>
            <person name="Saada N."/>
            <person name="Tang L."/>
            <person name="Weissenberger G."/>
            <person name="Zhu Y."/>
            <person name="Hemphill L."/>
            <person name="Shang Y."/>
            <person name="Youmans B."/>
            <person name="Ayvaz T."/>
            <person name="Ross M."/>
            <person name="Santibanez J."/>
            <person name="Aqrawi P."/>
            <person name="Gross S."/>
            <person name="Joshi V."/>
            <person name="Fowler G."/>
            <person name="Nazareth L."/>
            <person name="Reid J."/>
            <person name="Worley K."/>
            <person name="Petrosino J."/>
            <person name="Highlander S."/>
            <person name="Gibbs R."/>
        </authorList>
    </citation>
    <scope>NUCLEOTIDE SEQUENCE [LARGE SCALE GENOMIC DNA]</scope>
    <source>
        <strain evidence="8 9">DSM 2778</strain>
    </source>
</reference>
<evidence type="ECO:0000256" key="2">
    <source>
        <dbReference type="ARBA" id="ARBA00012185"/>
    </source>
</evidence>
<evidence type="ECO:0000256" key="3">
    <source>
        <dbReference type="ARBA" id="ARBA00022603"/>
    </source>
</evidence>
<keyword evidence="3 8" id="KW-0489">Methyltransferase</keyword>
<gene>
    <name evidence="8" type="ORF">HMPREF9081_1732</name>
</gene>
<dbReference type="GO" id="GO:0003677">
    <property type="term" value="F:DNA binding"/>
    <property type="evidence" value="ECO:0007669"/>
    <property type="project" value="InterPro"/>
</dbReference>
<dbReference type="InterPro" id="IPR017985">
    <property type="entry name" value="MeTrfase_CN4_CS"/>
</dbReference>
<protein>
    <recommendedName>
        <fullName evidence="2">site-specific DNA-methyltransferase (cytosine-N(4)-specific)</fullName>
        <ecNumber evidence="2">2.1.1.113</ecNumber>
    </recommendedName>
</protein>
<name>F5RN96_9FIRM</name>
<comment type="caution">
    <text evidence="8">The sequence shown here is derived from an EMBL/GenBank/DDBJ whole genome shotgun (WGS) entry which is preliminary data.</text>
</comment>
<dbReference type="InterPro" id="IPR029063">
    <property type="entry name" value="SAM-dependent_MTases_sf"/>
</dbReference>
<organism evidence="8 9">
    <name type="scientific">Centipeda periodontii DSM 2778</name>
    <dbReference type="NCBI Taxonomy" id="888060"/>
    <lineage>
        <taxon>Bacteria</taxon>
        <taxon>Bacillati</taxon>
        <taxon>Bacillota</taxon>
        <taxon>Negativicutes</taxon>
        <taxon>Selenomonadales</taxon>
        <taxon>Selenomonadaceae</taxon>
        <taxon>Centipeda</taxon>
    </lineage>
</organism>
<evidence type="ECO:0000256" key="5">
    <source>
        <dbReference type="ARBA" id="ARBA00022691"/>
    </source>
</evidence>
<dbReference type="EMBL" id="AFHQ01000038">
    <property type="protein sequence ID" value="EGK59228.1"/>
    <property type="molecule type" value="Genomic_DNA"/>
</dbReference>
<dbReference type="HOGENOM" id="CLU_027633_1_0_9"/>
<keyword evidence="6" id="KW-0680">Restriction system</keyword>
<keyword evidence="4 8" id="KW-0808">Transferase</keyword>
<sequence>MPNKNTFETPPIKALLEEEVDLSKYWIDPFANRNKIASVTNDLNLEYDTDYHLDALDFLKLFDDSSVDGVLYDPPYSPRQVSECYNDMGYTVTWDTTKASFWGNHKREISRIVKIGGKVITFGWNSGGIGYKYGFEIERILLVPHGGWHNDTICTIEVKTHEGEYRKKSAESKEVKNEGTMITSTDKLLIEKLKTLPIEYWDFKEDDTKEYTHGLHNYPAMMVCPISRNIIRLVKELQPVHALFDPFAGSGTVLVEGMLSGIETVAGNDINPLALLLTKVKTTPIQHDLLVKETDSLLSHISSRRSELSWAIDAIDSYIIDTLGLDVADKKGWGDEAPKYLERFCEEKKLDIKVPDFKNLGYWLRPRVVLELSIIKSEIEKIQDKDVRDFVFIALSESIRFVSNRRNGEFKMFRMPAAKVQTFSPDTFSEFKKILIRNIDKMQDFYEALERENAHPKVSIFRNDACTLTDAPDDTYDLIITSPPYGDSRTTVAYGEYSRLSLQWINLFALTEKEIMRVDRSLMGGKKYRNGFEFALQSPTLRESLDRIKDSDIERAGDVYSFYVDLDASLKSVAMKTRSGGYQFWVVGNRTVKNELLKTDVIITELAPQYGLTPIFTVDRNIPNKVMPSQNSPTNVSGATSSTITMEHIIILRKN</sequence>
<evidence type="ECO:0000256" key="7">
    <source>
        <dbReference type="ARBA" id="ARBA00049120"/>
    </source>
</evidence>
<evidence type="ECO:0000256" key="4">
    <source>
        <dbReference type="ARBA" id="ARBA00022679"/>
    </source>
</evidence>
<dbReference type="GO" id="GO:0032259">
    <property type="term" value="P:methylation"/>
    <property type="evidence" value="ECO:0007669"/>
    <property type="project" value="UniProtKB-KW"/>
</dbReference>
<dbReference type="eggNOG" id="COG0863">
    <property type="taxonomic scope" value="Bacteria"/>
</dbReference>
<dbReference type="Proteomes" id="UP000004067">
    <property type="component" value="Unassembled WGS sequence"/>
</dbReference>
<proteinExistence type="inferred from homology"/>
<dbReference type="EC" id="2.1.1.113" evidence="2"/>
<dbReference type="GO" id="GO:0015667">
    <property type="term" value="F:site-specific DNA-methyltransferase (cytosine-N4-specific) activity"/>
    <property type="evidence" value="ECO:0007669"/>
    <property type="project" value="UniProtKB-EC"/>
</dbReference>
<comment type="catalytic activity">
    <reaction evidence="7">
        <text>a 2'-deoxycytidine in DNA + S-adenosyl-L-methionine = an N(4)-methyl-2'-deoxycytidine in DNA + S-adenosyl-L-homocysteine + H(+)</text>
        <dbReference type="Rhea" id="RHEA:16857"/>
        <dbReference type="Rhea" id="RHEA-COMP:11369"/>
        <dbReference type="Rhea" id="RHEA-COMP:13674"/>
        <dbReference type="ChEBI" id="CHEBI:15378"/>
        <dbReference type="ChEBI" id="CHEBI:57856"/>
        <dbReference type="ChEBI" id="CHEBI:59789"/>
        <dbReference type="ChEBI" id="CHEBI:85452"/>
        <dbReference type="ChEBI" id="CHEBI:137933"/>
        <dbReference type="EC" id="2.1.1.113"/>
    </reaction>
</comment>
<accession>F5RN96</accession>
<keyword evidence="9" id="KW-1185">Reference proteome</keyword>
<evidence type="ECO:0000313" key="8">
    <source>
        <dbReference type="EMBL" id="EGK59228.1"/>
    </source>
</evidence>
<dbReference type="STRING" id="888060.HMPREF9081_1732"/>
<evidence type="ECO:0000256" key="6">
    <source>
        <dbReference type="ARBA" id="ARBA00022747"/>
    </source>
</evidence>
<comment type="similarity">
    <text evidence="1">Belongs to the N(4)/N(6)-methyltransferase family. N(4) subfamily.</text>
</comment>
<dbReference type="PROSITE" id="PS00093">
    <property type="entry name" value="N4_MTASE"/>
    <property type="match status" value="1"/>
</dbReference>
<evidence type="ECO:0000256" key="1">
    <source>
        <dbReference type="ARBA" id="ARBA00010203"/>
    </source>
</evidence>
<keyword evidence="5" id="KW-0949">S-adenosyl-L-methionine</keyword>
<evidence type="ECO:0000313" key="9">
    <source>
        <dbReference type="Proteomes" id="UP000004067"/>
    </source>
</evidence>
<dbReference type="SUPFAM" id="SSF53335">
    <property type="entry name" value="S-adenosyl-L-methionine-dependent methyltransferases"/>
    <property type="match status" value="3"/>
</dbReference>